<dbReference type="PRINTS" id="PR00411">
    <property type="entry name" value="PNDRDTASEI"/>
</dbReference>
<dbReference type="Pfam" id="PF07992">
    <property type="entry name" value="Pyr_redox_2"/>
    <property type="match status" value="1"/>
</dbReference>
<dbReference type="InterPro" id="IPR051691">
    <property type="entry name" value="Metab_Enz_Cyan_OpOx_G3PDH"/>
</dbReference>
<dbReference type="EMBL" id="DSJL01000007">
    <property type="protein sequence ID" value="HEF64701.1"/>
    <property type="molecule type" value="Genomic_DNA"/>
</dbReference>
<dbReference type="GO" id="GO:0016491">
    <property type="term" value="F:oxidoreductase activity"/>
    <property type="evidence" value="ECO:0007669"/>
    <property type="project" value="UniProtKB-KW"/>
</dbReference>
<reference evidence="3" key="1">
    <citation type="journal article" date="2020" name="mSystems">
        <title>Genome- and Community-Level Interaction Insights into Carbon Utilization and Element Cycling Functions of Hydrothermarchaeota in Hydrothermal Sediment.</title>
        <authorList>
            <person name="Zhou Z."/>
            <person name="Liu Y."/>
            <person name="Xu W."/>
            <person name="Pan J."/>
            <person name="Luo Z.H."/>
            <person name="Li M."/>
        </authorList>
    </citation>
    <scope>NUCLEOTIDE SEQUENCE [LARGE SCALE GENOMIC DNA]</scope>
    <source>
        <strain evidence="3">SpSt-222</strain>
    </source>
</reference>
<dbReference type="AlphaFoldDB" id="A0A7C1G516"/>
<sequence length="356" mass="38560">MRENGLPVLVIGGGPGGLEAARTVAALGTPVVLVERRHRLGGTPDAEHYAKLTHHFRDAEEALGELIAAVTSQPLVEVLTRSEVTACEGEVGNFRVAIRTPEGTQERTVGAIIVATGFQHFDPGRETQLYNYYSFPDVVTLSDMEAMLKAHQVVRPSNGQPPERVAFIQCVGSRDRQIGNEFCSKVCCGIASKQAIEIKQQLPNARVFIFYIDMRMYGYWENELYWPAQEQYKVNYVKGIVSEILPKGDRLLIRGEDTTMGRPMEITVDLVVLSVGMEPSSGTRQMARLLGIAQNKYGYIEAGGPSGLDPVATSRPGIFVVGAAARPADLDDTFATAGLAAARAVAVLRQAAVAAD</sequence>
<keyword evidence="1" id="KW-0560">Oxidoreductase</keyword>
<dbReference type="Gene3D" id="3.50.50.60">
    <property type="entry name" value="FAD/NAD(P)-binding domain"/>
    <property type="match status" value="2"/>
</dbReference>
<dbReference type="SUPFAM" id="SSF51905">
    <property type="entry name" value="FAD/NAD(P)-binding domain"/>
    <property type="match status" value="1"/>
</dbReference>
<evidence type="ECO:0000313" key="3">
    <source>
        <dbReference type="EMBL" id="HEF64701.1"/>
    </source>
</evidence>
<dbReference type="InterPro" id="IPR023753">
    <property type="entry name" value="FAD/NAD-binding_dom"/>
</dbReference>
<feature type="domain" description="FAD/NAD(P)-binding" evidence="2">
    <location>
        <begin position="8"/>
        <end position="126"/>
    </location>
</feature>
<comment type="caution">
    <text evidence="3">The sequence shown here is derived from an EMBL/GenBank/DDBJ whole genome shotgun (WGS) entry which is preliminary data.</text>
</comment>
<organism evidence="3">
    <name type="scientific">Thermomicrobium roseum</name>
    <dbReference type="NCBI Taxonomy" id="500"/>
    <lineage>
        <taxon>Bacteria</taxon>
        <taxon>Pseudomonadati</taxon>
        <taxon>Thermomicrobiota</taxon>
        <taxon>Thermomicrobia</taxon>
        <taxon>Thermomicrobiales</taxon>
        <taxon>Thermomicrobiaceae</taxon>
        <taxon>Thermomicrobium</taxon>
    </lineage>
</organism>
<dbReference type="PRINTS" id="PR00368">
    <property type="entry name" value="FADPNR"/>
</dbReference>
<evidence type="ECO:0000259" key="2">
    <source>
        <dbReference type="Pfam" id="PF07992"/>
    </source>
</evidence>
<dbReference type="InterPro" id="IPR036188">
    <property type="entry name" value="FAD/NAD-bd_sf"/>
</dbReference>
<name>A0A7C1G516_THERO</name>
<dbReference type="PANTHER" id="PTHR42949">
    <property type="entry name" value="ANAEROBIC GLYCEROL-3-PHOSPHATE DEHYDROGENASE SUBUNIT B"/>
    <property type="match status" value="1"/>
</dbReference>
<accession>A0A7C1G516</accession>
<evidence type="ECO:0000256" key="1">
    <source>
        <dbReference type="ARBA" id="ARBA00023002"/>
    </source>
</evidence>
<dbReference type="PANTHER" id="PTHR42949:SF3">
    <property type="entry name" value="ANAEROBIC GLYCEROL-3-PHOSPHATE DEHYDROGENASE SUBUNIT B"/>
    <property type="match status" value="1"/>
</dbReference>
<gene>
    <name evidence="3" type="ORF">ENP47_03725</name>
</gene>
<proteinExistence type="predicted"/>
<protein>
    <submittedName>
        <fullName evidence="3">CoB--CoM heterodisulfide reductase iron-sulfur subunit A family protein</fullName>
    </submittedName>
</protein>